<comment type="pathway">
    <text evidence="2 5">Protein modification; protein ubiquitination.</text>
</comment>
<name>A0A9D5CHU5_9LILI</name>
<accession>A0A9D5CHU5</accession>
<evidence type="ECO:0000256" key="3">
    <source>
        <dbReference type="ARBA" id="ARBA00022679"/>
    </source>
</evidence>
<dbReference type="GO" id="GO:0061630">
    <property type="term" value="F:ubiquitin protein ligase activity"/>
    <property type="evidence" value="ECO:0007669"/>
    <property type="project" value="UniProtKB-UniRule"/>
</dbReference>
<dbReference type="InterPro" id="IPR013083">
    <property type="entry name" value="Znf_RING/FYVE/PHD"/>
</dbReference>
<evidence type="ECO:0000313" key="8">
    <source>
        <dbReference type="Proteomes" id="UP001085076"/>
    </source>
</evidence>
<evidence type="ECO:0000256" key="1">
    <source>
        <dbReference type="ARBA" id="ARBA00000900"/>
    </source>
</evidence>
<dbReference type="Gene3D" id="1.25.10.10">
    <property type="entry name" value="Leucine-rich Repeat Variant"/>
    <property type="match status" value="2"/>
</dbReference>
<evidence type="ECO:0000313" key="7">
    <source>
        <dbReference type="EMBL" id="KAJ0973154.1"/>
    </source>
</evidence>
<evidence type="ECO:0000259" key="6">
    <source>
        <dbReference type="PROSITE" id="PS51698"/>
    </source>
</evidence>
<gene>
    <name evidence="7" type="ORF">J5N97_021113</name>
</gene>
<dbReference type="GO" id="GO:0016567">
    <property type="term" value="P:protein ubiquitination"/>
    <property type="evidence" value="ECO:0007669"/>
    <property type="project" value="UniProtKB-UniRule"/>
</dbReference>
<sequence>MSIPLLFRCPISLDLFTDPVTLSTGQTYDRPSIEQWLTRGNRTCPVTMQRLHDTSLVPNHTLRHLIDQWLLTCTPETQSNLINFNSSSNNNNNNNENFSLGILKLNLQSTDTTIETKIEALKKVRILAMESDIGQASLIQLGFFPLLLDLLFRTSEVTYPELLIEVALDCVLSLSPSTHSEFLNILKEDSGLASLVILLEQGNVKIKACLCSLVETIASSPVTREVCLAIGQSPKVVQVLVSLVRRTGDSWTMEASVRALYGICLLEANRGNAIKEGAIEGLILYLSRSGRRNTSQALASIEALLEVDAGRKLMIKNMNAVEVLVKMVFMVSYDQAASEHAIGALLIMCRESVSVRAEVVNAGVLKQLLLLLQSQCSAKAKTKAGALLKLLRCVWAEDPGVCNFYNAM</sequence>
<dbReference type="Pfam" id="PF04564">
    <property type="entry name" value="U-box"/>
    <property type="match status" value="1"/>
</dbReference>
<dbReference type="InterPro" id="IPR045185">
    <property type="entry name" value="PUB22/23/24-like"/>
</dbReference>
<dbReference type="InterPro" id="IPR016024">
    <property type="entry name" value="ARM-type_fold"/>
</dbReference>
<dbReference type="InterPro" id="IPR003613">
    <property type="entry name" value="Ubox_domain"/>
</dbReference>
<dbReference type="Gene3D" id="3.30.40.10">
    <property type="entry name" value="Zinc/RING finger domain, C3HC4 (zinc finger)"/>
    <property type="match status" value="1"/>
</dbReference>
<dbReference type="InterPro" id="IPR045210">
    <property type="entry name" value="RING-Ubox_PUB"/>
</dbReference>
<comment type="catalytic activity">
    <reaction evidence="1 5">
        <text>S-ubiquitinyl-[E2 ubiquitin-conjugating enzyme]-L-cysteine + [acceptor protein]-L-lysine = [E2 ubiquitin-conjugating enzyme]-L-cysteine + N(6)-ubiquitinyl-[acceptor protein]-L-lysine.</text>
        <dbReference type="EC" id="2.3.2.27"/>
    </reaction>
</comment>
<dbReference type="SUPFAM" id="SSF57850">
    <property type="entry name" value="RING/U-box"/>
    <property type="match status" value="1"/>
</dbReference>
<organism evidence="7 8">
    <name type="scientific">Dioscorea zingiberensis</name>
    <dbReference type="NCBI Taxonomy" id="325984"/>
    <lineage>
        <taxon>Eukaryota</taxon>
        <taxon>Viridiplantae</taxon>
        <taxon>Streptophyta</taxon>
        <taxon>Embryophyta</taxon>
        <taxon>Tracheophyta</taxon>
        <taxon>Spermatophyta</taxon>
        <taxon>Magnoliopsida</taxon>
        <taxon>Liliopsida</taxon>
        <taxon>Dioscoreales</taxon>
        <taxon>Dioscoreaceae</taxon>
        <taxon>Dioscorea</taxon>
    </lineage>
</organism>
<dbReference type="PANTHER" id="PTHR22849:SF103">
    <property type="entry name" value="U-BOX DOMAIN-CONTAINING PROTEIN"/>
    <property type="match status" value="1"/>
</dbReference>
<dbReference type="AlphaFoldDB" id="A0A9D5CHU5"/>
<dbReference type="PROSITE" id="PS51698">
    <property type="entry name" value="U_BOX"/>
    <property type="match status" value="1"/>
</dbReference>
<dbReference type="EMBL" id="JAGGNH010000005">
    <property type="protein sequence ID" value="KAJ0973154.1"/>
    <property type="molecule type" value="Genomic_DNA"/>
</dbReference>
<reference evidence="7" key="2">
    <citation type="journal article" date="2022" name="Hortic Res">
        <title>The genome of Dioscorea zingiberensis sheds light on the biosynthesis, origin and evolution of the medicinally important diosgenin saponins.</title>
        <authorList>
            <person name="Li Y."/>
            <person name="Tan C."/>
            <person name="Li Z."/>
            <person name="Guo J."/>
            <person name="Li S."/>
            <person name="Chen X."/>
            <person name="Wang C."/>
            <person name="Dai X."/>
            <person name="Yang H."/>
            <person name="Song W."/>
            <person name="Hou L."/>
            <person name="Xu J."/>
            <person name="Tong Z."/>
            <person name="Xu A."/>
            <person name="Yuan X."/>
            <person name="Wang W."/>
            <person name="Yang Q."/>
            <person name="Chen L."/>
            <person name="Sun Z."/>
            <person name="Wang K."/>
            <person name="Pan B."/>
            <person name="Chen J."/>
            <person name="Bao Y."/>
            <person name="Liu F."/>
            <person name="Qi X."/>
            <person name="Gang D.R."/>
            <person name="Wen J."/>
            <person name="Li J."/>
        </authorList>
    </citation>
    <scope>NUCLEOTIDE SEQUENCE</scope>
    <source>
        <strain evidence="7">Dzin_1.0</strain>
    </source>
</reference>
<dbReference type="CDD" id="cd16664">
    <property type="entry name" value="RING-Ubox_PUB"/>
    <property type="match status" value="1"/>
</dbReference>
<evidence type="ECO:0000256" key="4">
    <source>
        <dbReference type="ARBA" id="ARBA00022786"/>
    </source>
</evidence>
<dbReference type="FunFam" id="3.30.40.10:FF:000442">
    <property type="entry name" value="RING-type E3 ubiquitin transferase"/>
    <property type="match status" value="1"/>
</dbReference>
<keyword evidence="3 5" id="KW-0808">Transferase</keyword>
<protein>
    <recommendedName>
        <fullName evidence="5 6">U-box domain-containing protein</fullName>
        <ecNumber evidence="5">2.3.2.27</ecNumber>
    </recommendedName>
    <alternativeName>
        <fullName evidence="5">RING-type E3 ubiquitin transferase PUB</fullName>
    </alternativeName>
</protein>
<evidence type="ECO:0000256" key="2">
    <source>
        <dbReference type="ARBA" id="ARBA00004906"/>
    </source>
</evidence>
<dbReference type="InterPro" id="IPR011989">
    <property type="entry name" value="ARM-like"/>
</dbReference>
<comment type="caution">
    <text evidence="7">The sequence shown here is derived from an EMBL/GenBank/DDBJ whole genome shotgun (WGS) entry which is preliminary data.</text>
</comment>
<dbReference type="Proteomes" id="UP001085076">
    <property type="component" value="Miscellaneous, Linkage group lg05"/>
</dbReference>
<proteinExistence type="predicted"/>
<evidence type="ECO:0000256" key="5">
    <source>
        <dbReference type="RuleBase" id="RU369093"/>
    </source>
</evidence>
<dbReference type="OrthoDB" id="10064100at2759"/>
<dbReference type="SMART" id="SM00504">
    <property type="entry name" value="Ubox"/>
    <property type="match status" value="1"/>
</dbReference>
<dbReference type="PANTHER" id="PTHR22849">
    <property type="entry name" value="WDSAM1 PROTEIN"/>
    <property type="match status" value="1"/>
</dbReference>
<reference evidence="7" key="1">
    <citation type="submission" date="2021-03" db="EMBL/GenBank/DDBJ databases">
        <authorList>
            <person name="Li Z."/>
            <person name="Yang C."/>
        </authorList>
    </citation>
    <scope>NUCLEOTIDE SEQUENCE</scope>
    <source>
        <strain evidence="7">Dzin_1.0</strain>
        <tissue evidence="7">Leaf</tissue>
    </source>
</reference>
<comment type="function">
    <text evidence="5">Functions as an E3 ubiquitin ligase.</text>
</comment>
<keyword evidence="4 5" id="KW-0833">Ubl conjugation pathway</keyword>
<dbReference type="EC" id="2.3.2.27" evidence="5"/>
<dbReference type="Pfam" id="PF25598">
    <property type="entry name" value="ARM_PUB"/>
    <property type="match status" value="1"/>
</dbReference>
<feature type="domain" description="U-box" evidence="6">
    <location>
        <begin position="2"/>
        <end position="76"/>
    </location>
</feature>
<dbReference type="SUPFAM" id="SSF48371">
    <property type="entry name" value="ARM repeat"/>
    <property type="match status" value="1"/>
</dbReference>
<dbReference type="InterPro" id="IPR058678">
    <property type="entry name" value="ARM_PUB"/>
</dbReference>
<keyword evidence="8" id="KW-1185">Reference proteome</keyword>